<reference evidence="1 2" key="1">
    <citation type="submission" date="2019-03" db="EMBL/GenBank/DDBJ databases">
        <title>Single cell metagenomics reveals metabolic interactions within the superorganism composed of flagellate Streblomastix strix and complex community of Bacteroidetes bacteria on its surface.</title>
        <authorList>
            <person name="Treitli S.C."/>
            <person name="Kolisko M."/>
            <person name="Husnik F."/>
            <person name="Keeling P."/>
            <person name="Hampl V."/>
        </authorList>
    </citation>
    <scope>NUCLEOTIDE SEQUENCE [LARGE SCALE GENOMIC DNA]</scope>
    <source>
        <strain evidence="1">ST1C</strain>
    </source>
</reference>
<proteinExistence type="predicted"/>
<protein>
    <submittedName>
        <fullName evidence="1">Uncharacterized protein</fullName>
    </submittedName>
</protein>
<gene>
    <name evidence="1" type="ORF">EZS28_010591</name>
</gene>
<organism evidence="1 2">
    <name type="scientific">Streblomastix strix</name>
    <dbReference type="NCBI Taxonomy" id="222440"/>
    <lineage>
        <taxon>Eukaryota</taxon>
        <taxon>Metamonada</taxon>
        <taxon>Preaxostyla</taxon>
        <taxon>Oxymonadida</taxon>
        <taxon>Streblomastigidae</taxon>
        <taxon>Streblomastix</taxon>
    </lineage>
</organism>
<accession>A0A5J4WFW0</accession>
<dbReference type="Proteomes" id="UP000324800">
    <property type="component" value="Unassembled WGS sequence"/>
</dbReference>
<dbReference type="EMBL" id="SNRW01002110">
    <property type="protein sequence ID" value="KAA6393880.1"/>
    <property type="molecule type" value="Genomic_DNA"/>
</dbReference>
<comment type="caution">
    <text evidence="1">The sequence shown here is derived from an EMBL/GenBank/DDBJ whole genome shotgun (WGS) entry which is preliminary data.</text>
</comment>
<name>A0A5J4WFW0_9EUKA</name>
<sequence>MDLIVVDNSSISSKIASHPSNQIPFALIDDPIIISLSQRGIKASSGSLVAIFVDDDEVDVDVQHSLNILYQKLYLTDVLSLCKIIPPVSRTLISAFDREISV</sequence>
<evidence type="ECO:0000313" key="1">
    <source>
        <dbReference type="EMBL" id="KAA6393880.1"/>
    </source>
</evidence>
<dbReference type="AlphaFoldDB" id="A0A5J4WFW0"/>
<evidence type="ECO:0000313" key="2">
    <source>
        <dbReference type="Proteomes" id="UP000324800"/>
    </source>
</evidence>